<evidence type="ECO:0000256" key="1">
    <source>
        <dbReference type="ARBA" id="ARBA00004496"/>
    </source>
</evidence>
<dbReference type="Pfam" id="PF25764">
    <property type="entry name" value="KIF21A_4th"/>
    <property type="match status" value="1"/>
</dbReference>
<dbReference type="OrthoDB" id="3176171at2759"/>
<comment type="similarity">
    <text evidence="6">Belongs to the TRAFAC class myosin-kinesin ATPase superfamily. Kinesin family.</text>
</comment>
<dbReference type="InterPro" id="IPR027640">
    <property type="entry name" value="Kinesin-like_fam"/>
</dbReference>
<dbReference type="SMART" id="SM00129">
    <property type="entry name" value="KISc"/>
    <property type="match status" value="1"/>
</dbReference>
<dbReference type="Pfam" id="PF00225">
    <property type="entry name" value="Kinesin"/>
    <property type="match status" value="1"/>
</dbReference>
<evidence type="ECO:0000256" key="4">
    <source>
        <dbReference type="ARBA" id="ARBA00022840"/>
    </source>
</evidence>
<feature type="compositionally biased region" description="Polar residues" evidence="8">
    <location>
        <begin position="1099"/>
        <end position="1110"/>
    </location>
</feature>
<dbReference type="GO" id="GO:0051231">
    <property type="term" value="P:spindle elongation"/>
    <property type="evidence" value="ECO:0007669"/>
    <property type="project" value="TreeGrafter"/>
</dbReference>
<sequence length="1172" mass="130252">MAEETSAVQVAVRVRPLSAGECAQGSEACATVLGERTVLVGGVNGKQYEFDAAYASTSEQSQVYHGLVAPMVERFFDGYNATVFAYGQTGSGKTYTMGNEFKLSAEPESRGIIPRTMSEIFKRIADDASGKQYVLKISYLEILNEEIHDLLASTPSLATTALSVRDDGKRGVCVNGLSEHPVQSIVEVASLLHNGALNRATASTNMNAQSSRSHAICTLTMEQFETSAECGMEARYSKFHLVDLAGSERAKRTNAEGARFKEGVNINKGLLSLGNVINALSEKSSHVPYRDSKLTRLLQDSLGGNSKTLMVACISPADINFDETCNTLRYASRARKIQNQAVINQSMSAENQVLYLKQQLEVMQLQLLQQSKGGFGASSSGTSSSVDLRPLEKEVEKWRSIAKTREEELQLVMSAKNKWKQIADEFVGKTKPNGAFRGQTTTDSPKSKLLIQEAIEFEKSVQIAKFPTTPGKPEGTSDDISASNGLDLDLQSLEDLISEKEKIVESLSKATGPLRDSSSSPLAALAEGYESKIRQLESEVAKLTAEKARLAQEVPPDGTTQTSDGTQRRLQEQLQLVQTQLQVARHSEKECKRLNQLWKNGSLKISTLQREITDMKAQKAALQRRLKQEAESHRKERREQDLKIIQLKRQEQRKQYELQKLASLHAKQNNVLKRKNEEIAAVTKRMRTFANQKKQVEQQRSISKQRTQLLHRSGQSVARDVARKQTDPLSCAGDAESLEEIVKVLHKAIDIQMTIAGARNAIQHELEDRKQLALEISKREASDEASPDLGELKEKLRTRNSEIRLLQQKLASVERNNSLPPQLLPSKTSLCHQLIKQMFEFTVESKSSALELDHCKNDLEAAEKQLVEQAHRHEDILAEYKKQLSRFQNGDSSRTDSSIDETYDLKRELDEARLELSRLREQASSVSSVASEARVNPPKKPAPKRKPQESVEMVDIMSSSEDDDEEEDDDSDYVEDEKPVRQRKLQRASSGANPRQPLQSRQMNEPSSVMDEIDELLTKPSTVVGTICCSCNGKCATKSCACRAEKQSCGPECSCKETKCLNREGIFQKVSTKQSQSTDQDKENEVNSFFDFTDKENQEPQSSNATTQHVGNERMDSGHKFKKLWSGNKTTGGDGNFKPKSASSSFFYQATSSKTASSNSNSHTSTAIARFF</sequence>
<evidence type="ECO:0000313" key="11">
    <source>
        <dbReference type="Proteomes" id="UP000794436"/>
    </source>
</evidence>
<dbReference type="InterPro" id="IPR027417">
    <property type="entry name" value="P-loop_NTPase"/>
</dbReference>
<keyword evidence="6" id="KW-0505">Motor protein</keyword>
<dbReference type="GO" id="GO:0005524">
    <property type="term" value="F:ATP binding"/>
    <property type="evidence" value="ECO:0007669"/>
    <property type="project" value="UniProtKB-UniRule"/>
</dbReference>
<evidence type="ECO:0000256" key="7">
    <source>
        <dbReference type="SAM" id="Coils"/>
    </source>
</evidence>
<proteinExistence type="inferred from homology"/>
<feature type="region of interest" description="Disordered" evidence="8">
    <location>
        <begin position="699"/>
        <end position="725"/>
    </location>
</feature>
<comment type="subcellular location">
    <subcellularLocation>
        <location evidence="1">Cytoplasm</location>
    </subcellularLocation>
</comment>
<evidence type="ECO:0000256" key="6">
    <source>
        <dbReference type="PROSITE-ProRule" id="PRU00283"/>
    </source>
</evidence>
<evidence type="ECO:0000313" key="10">
    <source>
        <dbReference type="EMBL" id="TMW64907.1"/>
    </source>
</evidence>
<keyword evidence="3 6" id="KW-0547">Nucleotide-binding</keyword>
<evidence type="ECO:0000259" key="9">
    <source>
        <dbReference type="PROSITE" id="PS50067"/>
    </source>
</evidence>
<keyword evidence="5 7" id="KW-0175">Coiled coil</keyword>
<dbReference type="PANTHER" id="PTHR47969">
    <property type="entry name" value="CHROMOSOME-ASSOCIATED KINESIN KIF4A-RELATED"/>
    <property type="match status" value="1"/>
</dbReference>
<dbReference type="Gene3D" id="3.40.850.10">
    <property type="entry name" value="Kinesin motor domain"/>
    <property type="match status" value="1"/>
</dbReference>
<feature type="domain" description="Kinesin motor" evidence="9">
    <location>
        <begin position="7"/>
        <end position="337"/>
    </location>
</feature>
<dbReference type="PRINTS" id="PR00380">
    <property type="entry name" value="KINESINHEAVY"/>
</dbReference>
<feature type="coiled-coil region" evidence="7">
    <location>
        <begin position="789"/>
        <end position="816"/>
    </location>
</feature>
<evidence type="ECO:0000256" key="8">
    <source>
        <dbReference type="SAM" id="MobiDB-lite"/>
    </source>
</evidence>
<evidence type="ECO:0000256" key="2">
    <source>
        <dbReference type="ARBA" id="ARBA00022490"/>
    </source>
</evidence>
<dbReference type="InterPro" id="IPR019821">
    <property type="entry name" value="Kinesin_motor_CS"/>
</dbReference>
<feature type="region of interest" description="Disordered" evidence="8">
    <location>
        <begin position="920"/>
        <end position="1006"/>
    </location>
</feature>
<feature type="binding site" evidence="6">
    <location>
        <begin position="87"/>
        <end position="94"/>
    </location>
    <ligand>
        <name>ATP</name>
        <dbReference type="ChEBI" id="CHEBI:30616"/>
    </ligand>
</feature>
<evidence type="ECO:0000256" key="5">
    <source>
        <dbReference type="ARBA" id="ARBA00023054"/>
    </source>
</evidence>
<protein>
    <recommendedName>
        <fullName evidence="9">Kinesin motor domain-containing protein</fullName>
    </recommendedName>
</protein>
<feature type="compositionally biased region" description="Polar residues" evidence="8">
    <location>
        <begin position="699"/>
        <end position="716"/>
    </location>
</feature>
<evidence type="ECO:0000256" key="3">
    <source>
        <dbReference type="ARBA" id="ARBA00022741"/>
    </source>
</evidence>
<dbReference type="GO" id="GO:0007018">
    <property type="term" value="P:microtubule-based movement"/>
    <property type="evidence" value="ECO:0007669"/>
    <property type="project" value="InterPro"/>
</dbReference>
<gene>
    <name evidence="10" type="ORF">Poli38472_009074</name>
</gene>
<feature type="region of interest" description="Disordered" evidence="8">
    <location>
        <begin position="549"/>
        <end position="568"/>
    </location>
</feature>
<feature type="compositionally biased region" description="Polar residues" evidence="8">
    <location>
        <begin position="987"/>
        <end position="1006"/>
    </location>
</feature>
<dbReference type="PROSITE" id="PS00411">
    <property type="entry name" value="KINESIN_MOTOR_1"/>
    <property type="match status" value="1"/>
</dbReference>
<feature type="region of interest" description="Disordered" evidence="8">
    <location>
        <begin position="1152"/>
        <end position="1172"/>
    </location>
</feature>
<accession>A0A8K1FMI7</accession>
<keyword evidence="11" id="KW-1185">Reference proteome</keyword>
<dbReference type="InterPro" id="IPR036961">
    <property type="entry name" value="Kinesin_motor_dom_sf"/>
</dbReference>
<dbReference type="GO" id="GO:0003777">
    <property type="term" value="F:microtubule motor activity"/>
    <property type="evidence" value="ECO:0007669"/>
    <property type="project" value="InterPro"/>
</dbReference>
<feature type="coiled-coil region" evidence="7">
    <location>
        <begin position="605"/>
        <end position="699"/>
    </location>
</feature>
<dbReference type="GO" id="GO:0007052">
    <property type="term" value="P:mitotic spindle organization"/>
    <property type="evidence" value="ECO:0007669"/>
    <property type="project" value="TreeGrafter"/>
</dbReference>
<feature type="compositionally biased region" description="Acidic residues" evidence="8">
    <location>
        <begin position="960"/>
        <end position="975"/>
    </location>
</feature>
<comment type="caution">
    <text evidence="10">The sequence shown here is derived from an EMBL/GenBank/DDBJ whole genome shotgun (WGS) entry which is preliminary data.</text>
</comment>
<name>A0A8K1FMI7_PYTOL</name>
<dbReference type="FunFam" id="3.40.850.10:FF:000082">
    <property type="entry name" value="OSM3-like kinesin"/>
    <property type="match status" value="1"/>
</dbReference>
<dbReference type="GO" id="GO:0005737">
    <property type="term" value="C:cytoplasm"/>
    <property type="evidence" value="ECO:0007669"/>
    <property type="project" value="UniProtKB-SubCell"/>
</dbReference>
<dbReference type="AlphaFoldDB" id="A0A8K1FMI7"/>
<dbReference type="GO" id="GO:0008017">
    <property type="term" value="F:microtubule binding"/>
    <property type="evidence" value="ECO:0007669"/>
    <property type="project" value="InterPro"/>
</dbReference>
<feature type="region of interest" description="Disordered" evidence="8">
    <location>
        <begin position="1095"/>
        <end position="1137"/>
    </location>
</feature>
<keyword evidence="2" id="KW-0963">Cytoplasm</keyword>
<dbReference type="GO" id="GO:0005875">
    <property type="term" value="C:microtubule associated complex"/>
    <property type="evidence" value="ECO:0007669"/>
    <property type="project" value="TreeGrafter"/>
</dbReference>
<dbReference type="InterPro" id="IPR001752">
    <property type="entry name" value="Kinesin_motor_dom"/>
</dbReference>
<dbReference type="PROSITE" id="PS50067">
    <property type="entry name" value="KINESIN_MOTOR_2"/>
    <property type="match status" value="1"/>
</dbReference>
<reference evidence="10" key="1">
    <citation type="submission" date="2019-03" db="EMBL/GenBank/DDBJ databases">
        <title>Long read genome sequence of the mycoparasitic Pythium oligandrum ATCC 38472 isolated from sugarbeet rhizosphere.</title>
        <authorList>
            <person name="Gaulin E."/>
        </authorList>
    </citation>
    <scope>NUCLEOTIDE SEQUENCE</scope>
    <source>
        <strain evidence="10">ATCC 38472_TT</strain>
    </source>
</reference>
<dbReference type="PANTHER" id="PTHR47969:SF15">
    <property type="entry name" value="CHROMOSOME-ASSOCIATED KINESIN KIF4A-RELATED"/>
    <property type="match status" value="1"/>
</dbReference>
<dbReference type="Proteomes" id="UP000794436">
    <property type="component" value="Unassembled WGS sequence"/>
</dbReference>
<organism evidence="10 11">
    <name type="scientific">Pythium oligandrum</name>
    <name type="common">Mycoparasitic fungus</name>
    <dbReference type="NCBI Taxonomy" id="41045"/>
    <lineage>
        <taxon>Eukaryota</taxon>
        <taxon>Sar</taxon>
        <taxon>Stramenopiles</taxon>
        <taxon>Oomycota</taxon>
        <taxon>Peronosporomycetes</taxon>
        <taxon>Pythiales</taxon>
        <taxon>Pythiaceae</taxon>
        <taxon>Pythium</taxon>
    </lineage>
</organism>
<dbReference type="EMBL" id="SPLM01000038">
    <property type="protein sequence ID" value="TMW64907.1"/>
    <property type="molecule type" value="Genomic_DNA"/>
</dbReference>
<dbReference type="SUPFAM" id="SSF52540">
    <property type="entry name" value="P-loop containing nucleoside triphosphate hydrolases"/>
    <property type="match status" value="1"/>
</dbReference>
<keyword evidence="4 6" id="KW-0067">ATP-binding</keyword>